<dbReference type="PANTHER" id="PTHR13237:SF8">
    <property type="entry name" value="SOMETHING ABOUT SILENCING PROTEIN 10"/>
    <property type="match status" value="1"/>
</dbReference>
<feature type="domain" description="Sas10 C-terminal" evidence="6">
    <location>
        <begin position="526"/>
        <end position="598"/>
    </location>
</feature>
<keyword evidence="8" id="KW-1185">Reference proteome</keyword>
<evidence type="ECO:0000256" key="5">
    <source>
        <dbReference type="SAM" id="MobiDB-lite"/>
    </source>
</evidence>
<dbReference type="EMBL" id="BAABUJ010000008">
    <property type="protein sequence ID" value="GAA5797702.1"/>
    <property type="molecule type" value="Genomic_DNA"/>
</dbReference>
<dbReference type="Pfam" id="PF04000">
    <property type="entry name" value="Sas10_Utp3"/>
    <property type="match status" value="1"/>
</dbReference>
<dbReference type="InterPro" id="IPR007146">
    <property type="entry name" value="Sas10/Utp3/C1D"/>
</dbReference>
<feature type="region of interest" description="Disordered" evidence="5">
    <location>
        <begin position="305"/>
        <end position="369"/>
    </location>
</feature>
<evidence type="ECO:0000313" key="8">
    <source>
        <dbReference type="Proteomes" id="UP001476247"/>
    </source>
</evidence>
<feature type="compositionally biased region" description="Acidic residues" evidence="5">
    <location>
        <begin position="305"/>
        <end position="321"/>
    </location>
</feature>
<feature type="compositionally biased region" description="Basic and acidic residues" evidence="5">
    <location>
        <begin position="440"/>
        <end position="452"/>
    </location>
</feature>
<accession>A0ABP9XSD6</accession>
<dbReference type="InterPro" id="IPR018972">
    <property type="entry name" value="Sas10_C_dom"/>
</dbReference>
<proteinExistence type="inferred from homology"/>
<reference evidence="7 8" key="1">
    <citation type="submission" date="2024-04" db="EMBL/GenBank/DDBJ databases">
        <title>genome sequences of Mucor flavus KT1a and Helicostylum pulchrum KT1b strains isolation_sourced from the surface of a dry-aged beef.</title>
        <authorList>
            <person name="Toyotome T."/>
            <person name="Hosono M."/>
            <person name="Torimaru M."/>
            <person name="Fukuda K."/>
            <person name="Mikami N."/>
        </authorList>
    </citation>
    <scope>NUCLEOTIDE SEQUENCE [LARGE SCALE GENOMIC DNA]</scope>
    <source>
        <strain evidence="7 8">KT1b</strain>
    </source>
</reference>
<keyword evidence="4" id="KW-0539">Nucleus</keyword>
<evidence type="ECO:0000256" key="2">
    <source>
        <dbReference type="ARBA" id="ARBA00010979"/>
    </source>
</evidence>
<keyword evidence="3" id="KW-0597">Phosphoprotein</keyword>
<comment type="similarity">
    <text evidence="2">Belongs to the SAS10 family.</text>
</comment>
<dbReference type="PANTHER" id="PTHR13237">
    <property type="entry name" value="SOMETHING ABOUT SILENCING PROTEIN 10-RELATED"/>
    <property type="match status" value="1"/>
</dbReference>
<evidence type="ECO:0000256" key="4">
    <source>
        <dbReference type="ARBA" id="ARBA00023242"/>
    </source>
</evidence>
<comment type="subcellular location">
    <subcellularLocation>
        <location evidence="1">Nucleus</location>
    </subcellularLocation>
</comment>
<sequence length="600" mass="69347">MGKKKTPVFRDGADNNSSSTKEDKIKAIRTWNDVEHDSEDEFHDDREKILLNNNNQESEQEESDREIYALDGLDSDEELSEDEIIGQQEEEEVEDKTWGTSKKAYYDADEGSDLDEMREEEEEALRIQKEHLSHMDEADFVDDALSGWGLGNNEDVEADRKLVEDVSKDLEDISFDKLKIEKRRKNLPIKEKLKIIQNESPELIDLLDEFKENVEGVKLLESIVQKIQARGKEQDETAQFILFKYQTLMNYMTNISFYFALKASETKDIRDHPVIQALFKLRQTLEKLDVLEEKLQDDIQDLVTELEDEEEEEEKEEEEAAVVEKREKKTKSPKKSVKFTPVQEDSDISDDLQESEQEESENEQDILNEIQDIEEEFKSLKKAAKKRKRTVTDDFGELEALDEVDMEDKIIKKKSIRDYVAKIDSKQARNSNKYQGDVDLPYRDRVKQERKGVAQPKDTSADLDNNDWDEDDAAAADEVRNGKADSDEEYYSEVVAGKEALKQSKLEAYEADRPAIESRETQVNEGQKRLATYKILKNKGLTPHRKKENRNARVKHRNKYAKQMKKLSSTRAVVKPQTSGYGGEMSGVKTNVVKSVKLSQ</sequence>
<dbReference type="Proteomes" id="UP001476247">
    <property type="component" value="Unassembled WGS sequence"/>
</dbReference>
<evidence type="ECO:0000313" key="7">
    <source>
        <dbReference type="EMBL" id="GAA5797702.1"/>
    </source>
</evidence>
<name>A0ABP9XSD6_9FUNG</name>
<feature type="compositionally biased region" description="Acidic residues" evidence="5">
    <location>
        <begin position="344"/>
        <end position="369"/>
    </location>
</feature>
<evidence type="ECO:0000256" key="3">
    <source>
        <dbReference type="ARBA" id="ARBA00022553"/>
    </source>
</evidence>
<feature type="region of interest" description="Disordered" evidence="5">
    <location>
        <begin position="563"/>
        <end position="589"/>
    </location>
</feature>
<feature type="compositionally biased region" description="Polar residues" evidence="5">
    <location>
        <begin position="566"/>
        <end position="579"/>
    </location>
</feature>
<evidence type="ECO:0000259" key="6">
    <source>
        <dbReference type="Pfam" id="PF09368"/>
    </source>
</evidence>
<dbReference type="Pfam" id="PF09368">
    <property type="entry name" value="Sas10"/>
    <property type="match status" value="1"/>
</dbReference>
<protein>
    <recommendedName>
        <fullName evidence="6">Sas10 C-terminal domain-containing protein</fullName>
    </recommendedName>
</protein>
<comment type="caution">
    <text evidence="7">The sequence shown here is derived from an EMBL/GenBank/DDBJ whole genome shotgun (WGS) entry which is preliminary data.</text>
</comment>
<organism evidence="7 8">
    <name type="scientific">Helicostylum pulchrum</name>
    <dbReference type="NCBI Taxonomy" id="562976"/>
    <lineage>
        <taxon>Eukaryota</taxon>
        <taxon>Fungi</taxon>
        <taxon>Fungi incertae sedis</taxon>
        <taxon>Mucoromycota</taxon>
        <taxon>Mucoromycotina</taxon>
        <taxon>Mucoromycetes</taxon>
        <taxon>Mucorales</taxon>
        <taxon>Mucorineae</taxon>
        <taxon>Mucoraceae</taxon>
        <taxon>Helicostylum</taxon>
    </lineage>
</organism>
<feature type="compositionally biased region" description="Acidic residues" evidence="5">
    <location>
        <begin position="464"/>
        <end position="475"/>
    </location>
</feature>
<feature type="region of interest" description="Disordered" evidence="5">
    <location>
        <begin position="422"/>
        <end position="488"/>
    </location>
</feature>
<feature type="compositionally biased region" description="Acidic residues" evidence="5">
    <location>
        <begin position="73"/>
        <end position="94"/>
    </location>
</feature>
<feature type="region of interest" description="Disordered" evidence="5">
    <location>
        <begin position="1"/>
        <end position="114"/>
    </location>
</feature>
<feature type="compositionally biased region" description="Basic residues" evidence="5">
    <location>
        <begin position="328"/>
        <end position="337"/>
    </location>
</feature>
<evidence type="ECO:0000256" key="1">
    <source>
        <dbReference type="ARBA" id="ARBA00004123"/>
    </source>
</evidence>
<gene>
    <name evidence="7" type="ORF">HPULCUR_003094</name>
</gene>